<dbReference type="Proteomes" id="UP001165489">
    <property type="component" value="Unassembled WGS sequence"/>
</dbReference>
<protein>
    <recommendedName>
        <fullName evidence="3">YD repeat-containing protein</fullName>
    </recommendedName>
</protein>
<evidence type="ECO:0008006" key="3">
    <source>
        <dbReference type="Google" id="ProtNLM"/>
    </source>
</evidence>
<evidence type="ECO:0000313" key="2">
    <source>
        <dbReference type="Proteomes" id="UP001165489"/>
    </source>
</evidence>
<dbReference type="RefSeq" id="WP_241350186.1">
    <property type="nucleotide sequence ID" value="NZ_JAKZGP010000112.1"/>
</dbReference>
<dbReference type="EMBL" id="JAKZGP010000112">
    <property type="protein sequence ID" value="MCH7411761.1"/>
    <property type="molecule type" value="Genomic_DNA"/>
</dbReference>
<accession>A0ABS9V5Q4</accession>
<evidence type="ECO:0000313" key="1">
    <source>
        <dbReference type="EMBL" id="MCH7411761.1"/>
    </source>
</evidence>
<name>A0ABS9V5Q4_9BACT</name>
<keyword evidence="2" id="KW-1185">Reference proteome</keyword>
<gene>
    <name evidence="1" type="ORF">MM239_20410</name>
</gene>
<sequence>MKSILYILQLFVCLNVFPVDFGGKFRSSITHNAINGAMSNDSTYHFEIKNIIAQNSYNPSIERIIPPSPNAASLAKYGSIPVGLSTGIPSISIPVYDYSYQDKLNLSVSLSYHAGGIKVDEMASNVGIGWSLFAGGAITRVMKGIPDETNTYGFWNSSNLPTNDYDGNTGNTPHLRRYNRINAGEEDSEIDVFNFNFNGVSGRFVFGKNNDFLMLTQQNLKVERSIQQVSGNARITSFTITDDKGIRYIFRDVERNTSNWIAYGPGKNADSAWYLTEIQSPSGLDKITFTYESSSYMYNITSSLSFGVAVVGANLPAAPGNASNLQQSVAGKRLKRIDFPTGEFINFTYNATQRTDLPGDYGLQKVQIVSQFGQKGIKLIQNYSLNRLTLSAVELTEGSSESVLGAYSFDYFTSYLLPERLSAKQDHWGFHNNNNTSSLIPAETFVNPIGGYYSLPGGNRSTDPQRVKSGALTKITYPTGGYTLFELESNMATDNRIGTNVNVGGLRAKKISDYDKNGSLLQSKEYEYVLEASTNSSGTLGILPVYSYGVFYDFETPLYPPPAPSYTFGQHNQVMRSASPITELSYFNGSAVLYRRVVEKRIVGANHEGYTVSYFSNFTDTPVVNFNTFPFVPPNFRSWNFGLLQKEEVFDKNGSLLRKTTNNYNQFADNYANNPVRHNNFISLSIAPVKYLYTGSNVGNPHDFWTSQGGVMFFISKDYLPVSGRSQLSKTTIEEFSGTNSFVKTIDYTYDNSYYMKLTEAVNDSNGGLIKTELTYPHQKVVLNQDPSGIYAEMVQRNITSPIVKADIYKGSTFLNSTRIEYYKPFTGVYVPQNVYEKNSTNPEYGTSVYSEYDNSGRLKKYKTSPNSSFNLLIWDTFGKYLMAKLENLSDSDKAYYSSFETNEKGGWTYTGSTLTTYNKTGRRAYSLSNGAVSATAIPASSANPYKVAFWARSTGASATVNISGQTESLTSNWMYIEKTITSTTINISGSNVIIDELRMHPLKSMMTTYTFEPISGITSSTDYRGQIFSYEYDPYYRLKSIKNVDGQIIELYDYNYSSGN</sequence>
<reference evidence="1" key="1">
    <citation type="submission" date="2022-03" db="EMBL/GenBank/DDBJ databases">
        <title>De novo assembled genomes of Belliella spp. (Cyclobacteriaceae) strains.</title>
        <authorList>
            <person name="Szabo A."/>
            <person name="Korponai K."/>
            <person name="Felfoldi T."/>
        </authorList>
    </citation>
    <scope>NUCLEOTIDE SEQUENCE</scope>
    <source>
        <strain evidence="1">DSM 111904</strain>
    </source>
</reference>
<proteinExistence type="predicted"/>
<comment type="caution">
    <text evidence="1">The sequence shown here is derived from an EMBL/GenBank/DDBJ whole genome shotgun (WGS) entry which is preliminary data.</text>
</comment>
<organism evidence="1 2">
    <name type="scientific">Belliella filtrata</name>
    <dbReference type="NCBI Taxonomy" id="2923435"/>
    <lineage>
        <taxon>Bacteria</taxon>
        <taxon>Pseudomonadati</taxon>
        <taxon>Bacteroidota</taxon>
        <taxon>Cytophagia</taxon>
        <taxon>Cytophagales</taxon>
        <taxon>Cyclobacteriaceae</taxon>
        <taxon>Belliella</taxon>
    </lineage>
</organism>